<feature type="region of interest" description="Disordered" evidence="1">
    <location>
        <begin position="400"/>
        <end position="425"/>
    </location>
</feature>
<name>A0ABD3MJS7_9STRA</name>
<evidence type="ECO:0000256" key="1">
    <source>
        <dbReference type="SAM" id="MobiDB-lite"/>
    </source>
</evidence>
<dbReference type="AlphaFoldDB" id="A0ABD3MJS7"/>
<proteinExistence type="predicted"/>
<accession>A0ABD3MJS7</accession>
<comment type="caution">
    <text evidence="2">The sequence shown here is derived from an EMBL/GenBank/DDBJ whole genome shotgun (WGS) entry which is preliminary data.</text>
</comment>
<organism evidence="2 3">
    <name type="scientific">Discostella pseudostelligera</name>
    <dbReference type="NCBI Taxonomy" id="259834"/>
    <lineage>
        <taxon>Eukaryota</taxon>
        <taxon>Sar</taxon>
        <taxon>Stramenopiles</taxon>
        <taxon>Ochrophyta</taxon>
        <taxon>Bacillariophyta</taxon>
        <taxon>Coscinodiscophyceae</taxon>
        <taxon>Thalassiosirophycidae</taxon>
        <taxon>Stephanodiscales</taxon>
        <taxon>Stephanodiscaceae</taxon>
        <taxon>Discostella</taxon>
    </lineage>
</organism>
<dbReference type="Proteomes" id="UP001530293">
    <property type="component" value="Unassembled WGS sequence"/>
</dbReference>
<protein>
    <submittedName>
        <fullName evidence="2">Uncharacterized protein</fullName>
    </submittedName>
</protein>
<sequence length="443" mass="50036">MKDKSSRNPRCCCILVPRYHSALLSTAFRNCIWGRLLYEACSATDTSISVADTTSFHHHQVGDGVESGRDSSHQCHDIDSHYEMLVLQCHSEGVMWRGMLPLLFPTTAEVGTNNSRALDVSAENDVQRIGNQEQNRHDASAITYKRDESRTIAPLRALFTLVNHFHNYIRRIPCADSSLGDEVDTLDDFFWYTINKPSTWNSMKFFNHSIKHNNNGSDNNNPIILLLLPPNTPLHHHLCGATYYSRIPSTEPINTFALRLILNENNFIRLTSLSAYISTLGGGFFLCRYLSTAIALARRQCALALMRGDSMMALKCRINEGYCYIHGGKLNKGKKLIRLVLRDAMQMQLEQEGSVKTDLLLQHPPDGELSELVVITNMCHSALRFANLVKAASSAVGADTKVGADHRQQLSPTEDIQHKKRAVSSTHDDFQRIRIVKDRKWRR</sequence>
<gene>
    <name evidence="2" type="ORF">ACHAWU_004769</name>
</gene>
<dbReference type="EMBL" id="JALLBG020000138">
    <property type="protein sequence ID" value="KAL3762231.1"/>
    <property type="molecule type" value="Genomic_DNA"/>
</dbReference>
<evidence type="ECO:0000313" key="3">
    <source>
        <dbReference type="Proteomes" id="UP001530293"/>
    </source>
</evidence>
<reference evidence="2 3" key="1">
    <citation type="submission" date="2024-10" db="EMBL/GenBank/DDBJ databases">
        <title>Updated reference genomes for cyclostephanoid diatoms.</title>
        <authorList>
            <person name="Roberts W.R."/>
            <person name="Alverson A.J."/>
        </authorList>
    </citation>
    <scope>NUCLEOTIDE SEQUENCE [LARGE SCALE GENOMIC DNA]</scope>
    <source>
        <strain evidence="2 3">AJA232-27</strain>
    </source>
</reference>
<evidence type="ECO:0000313" key="2">
    <source>
        <dbReference type="EMBL" id="KAL3762231.1"/>
    </source>
</evidence>
<keyword evidence="3" id="KW-1185">Reference proteome</keyword>